<dbReference type="PANTHER" id="PTHR11985:SF35">
    <property type="entry name" value="ANAEROBIC GLYCEROL-3-PHOSPHATE DEHYDROGENASE SUBUNIT A"/>
    <property type="match status" value="1"/>
</dbReference>
<evidence type="ECO:0000256" key="3">
    <source>
        <dbReference type="ARBA" id="ARBA00022630"/>
    </source>
</evidence>
<keyword evidence="6" id="KW-0560">Oxidoreductase</keyword>
<reference evidence="9 10" key="1">
    <citation type="submission" date="2019-05" db="EMBL/GenBank/DDBJ databases">
        <title>Verrucobacter flavum gen. nov., sp. nov. a new member of the family Verrucomicrobiaceae.</title>
        <authorList>
            <person name="Szuroczki S."/>
            <person name="Abbaszade G."/>
            <person name="Szabo A."/>
            <person name="Felfoldi T."/>
            <person name="Schumann P."/>
            <person name="Boka K."/>
            <person name="Keki Z."/>
            <person name="Toumi M."/>
            <person name="Toth E."/>
        </authorList>
    </citation>
    <scope>NUCLEOTIDE SEQUENCE [LARGE SCALE GENOMIC DNA]</scope>
    <source>
        <strain evidence="9 10">MG-N-17</strain>
    </source>
</reference>
<dbReference type="InterPro" id="IPR006076">
    <property type="entry name" value="FAD-dep_OxRdtase"/>
</dbReference>
<dbReference type="AlphaFoldDB" id="A0A5R8KD94"/>
<dbReference type="Pfam" id="PF16901">
    <property type="entry name" value="DAO_C"/>
    <property type="match status" value="1"/>
</dbReference>
<dbReference type="Gene3D" id="3.30.9.10">
    <property type="entry name" value="D-Amino Acid Oxidase, subunit A, domain 2"/>
    <property type="match status" value="1"/>
</dbReference>
<keyword evidence="5" id="KW-0274">FAD</keyword>
<dbReference type="SUPFAM" id="SSF51905">
    <property type="entry name" value="FAD/NAD(P)-binding domain"/>
    <property type="match status" value="1"/>
</dbReference>
<dbReference type="PRINTS" id="PR01001">
    <property type="entry name" value="FADG3PDH"/>
</dbReference>
<evidence type="ECO:0000259" key="7">
    <source>
        <dbReference type="Pfam" id="PF01266"/>
    </source>
</evidence>
<keyword evidence="3" id="KW-0285">Flavoprotein</keyword>
<dbReference type="GO" id="GO:0046168">
    <property type="term" value="P:glycerol-3-phosphate catabolic process"/>
    <property type="evidence" value="ECO:0007669"/>
    <property type="project" value="TreeGrafter"/>
</dbReference>
<dbReference type="GO" id="GO:0006071">
    <property type="term" value="P:glycerol metabolic process"/>
    <property type="evidence" value="ECO:0007669"/>
    <property type="project" value="UniProtKB-KW"/>
</dbReference>
<evidence type="ECO:0000256" key="1">
    <source>
        <dbReference type="ARBA" id="ARBA00001974"/>
    </source>
</evidence>
<organism evidence="9 10">
    <name type="scientific">Phragmitibacter flavus</name>
    <dbReference type="NCBI Taxonomy" id="2576071"/>
    <lineage>
        <taxon>Bacteria</taxon>
        <taxon>Pseudomonadati</taxon>
        <taxon>Verrucomicrobiota</taxon>
        <taxon>Verrucomicrobiia</taxon>
        <taxon>Verrucomicrobiales</taxon>
        <taxon>Verrucomicrobiaceae</taxon>
        <taxon>Phragmitibacter</taxon>
    </lineage>
</organism>
<keyword evidence="4" id="KW-0319">Glycerol metabolism</keyword>
<dbReference type="RefSeq" id="WP_138086869.1">
    <property type="nucleotide sequence ID" value="NZ_VAUV01000009.1"/>
</dbReference>
<dbReference type="OrthoDB" id="9766796at2"/>
<dbReference type="PANTHER" id="PTHR11985">
    <property type="entry name" value="GLYCEROL-3-PHOSPHATE DEHYDROGENASE"/>
    <property type="match status" value="1"/>
</dbReference>
<dbReference type="PROSITE" id="PS00978">
    <property type="entry name" value="FAD_G3PDH_2"/>
    <property type="match status" value="1"/>
</dbReference>
<keyword evidence="10" id="KW-1185">Reference proteome</keyword>
<dbReference type="Gene3D" id="1.10.8.870">
    <property type="entry name" value="Alpha-glycerophosphate oxidase, cap domain"/>
    <property type="match status" value="1"/>
</dbReference>
<sequence length="523" mass="57454">MNRPTSLQQLAAQTTPWDIAIIGGGATGMGIAVDAASRGYSVILLEQHDFGKGTSSRSTKLVHGGVRYLQQGNISLVMEALKERGLLLRNAPHLVHDLAFIVPNYAWWETPFYGIGMKIYDMLAGKYGFGPSQILSRDEVLEKIPTLETDGLRGGVKYHDGQFDDSRLLINLAQTAVEQGACLINYARVTGFTKDEGYYLNGLTFTDQESGTTHTIQAKSIINATGPFCDAVRKMDDTKATDIISPSQGVHIVLSRDFLPGNTAIMVPHTRDGRVMFAIPWHGHALVGTTDTAITDTPLEPLALDEEITFILETASSYLAKDPTRDDILSVFTGIRPLVKAGDANNTAALSRDHTIHIASSGLLTIAGGKWTTYRKMAEDAVDHAIVLAHIEERPCITKDLHLHGFHQHSANFGELSYYGSDARSIEQLIRDNPDLGKPLHPDLPIVAAQVIWAARHEMARTVEDFLARRTRALFLNSKASQSMAPEVARLLAQELHQDETWQQLQLADFEKTLVAFQAPKAN</sequence>
<proteinExistence type="inferred from homology"/>
<comment type="caution">
    <text evidence="9">The sequence shown here is derived from an EMBL/GenBank/DDBJ whole genome shotgun (WGS) entry which is preliminary data.</text>
</comment>
<evidence type="ECO:0000256" key="6">
    <source>
        <dbReference type="ARBA" id="ARBA00023002"/>
    </source>
</evidence>
<accession>A0A5R8KD94</accession>
<evidence type="ECO:0000256" key="4">
    <source>
        <dbReference type="ARBA" id="ARBA00022798"/>
    </source>
</evidence>
<dbReference type="InterPro" id="IPR038299">
    <property type="entry name" value="DAO_C_sf"/>
</dbReference>
<dbReference type="InterPro" id="IPR031656">
    <property type="entry name" value="DAO_C"/>
</dbReference>
<protein>
    <submittedName>
        <fullName evidence="9">Glycerol-3-phosphate dehydrogenase/oxidase</fullName>
    </submittedName>
</protein>
<evidence type="ECO:0000256" key="2">
    <source>
        <dbReference type="ARBA" id="ARBA00007330"/>
    </source>
</evidence>
<comment type="cofactor">
    <cofactor evidence="1">
        <name>FAD</name>
        <dbReference type="ChEBI" id="CHEBI:57692"/>
    </cofactor>
</comment>
<feature type="domain" description="FAD dependent oxidoreductase" evidence="7">
    <location>
        <begin position="18"/>
        <end position="375"/>
    </location>
</feature>
<evidence type="ECO:0000256" key="5">
    <source>
        <dbReference type="ARBA" id="ARBA00022827"/>
    </source>
</evidence>
<dbReference type="EMBL" id="VAUV01000009">
    <property type="protein sequence ID" value="TLD70270.1"/>
    <property type="molecule type" value="Genomic_DNA"/>
</dbReference>
<gene>
    <name evidence="9" type="ORF">FEM03_13880</name>
</gene>
<dbReference type="Gene3D" id="3.50.50.60">
    <property type="entry name" value="FAD/NAD(P)-binding domain"/>
    <property type="match status" value="1"/>
</dbReference>
<evidence type="ECO:0000259" key="8">
    <source>
        <dbReference type="Pfam" id="PF16901"/>
    </source>
</evidence>
<dbReference type="InterPro" id="IPR036188">
    <property type="entry name" value="FAD/NAD-bd_sf"/>
</dbReference>
<evidence type="ECO:0000313" key="9">
    <source>
        <dbReference type="EMBL" id="TLD70270.1"/>
    </source>
</evidence>
<name>A0A5R8KD94_9BACT</name>
<dbReference type="InterPro" id="IPR000447">
    <property type="entry name" value="G3P_DH_FAD-dep"/>
</dbReference>
<comment type="similarity">
    <text evidence="2">Belongs to the FAD-dependent glycerol-3-phosphate dehydrogenase family.</text>
</comment>
<feature type="domain" description="Alpha-glycerophosphate oxidase C-terminal" evidence="8">
    <location>
        <begin position="416"/>
        <end position="501"/>
    </location>
</feature>
<evidence type="ECO:0000313" key="10">
    <source>
        <dbReference type="Proteomes" id="UP000306196"/>
    </source>
</evidence>
<dbReference type="GO" id="GO:0004368">
    <property type="term" value="F:glycerol-3-phosphate dehydrogenase (quinone) activity"/>
    <property type="evidence" value="ECO:0007669"/>
    <property type="project" value="InterPro"/>
</dbReference>
<dbReference type="Proteomes" id="UP000306196">
    <property type="component" value="Unassembled WGS sequence"/>
</dbReference>
<dbReference type="Pfam" id="PF01266">
    <property type="entry name" value="DAO"/>
    <property type="match status" value="1"/>
</dbReference>